<organism evidence="2 3">
    <name type="scientific">Pseudomonas frederiksbergensis</name>
    <dbReference type="NCBI Taxonomy" id="104087"/>
    <lineage>
        <taxon>Bacteria</taxon>
        <taxon>Pseudomonadati</taxon>
        <taxon>Pseudomonadota</taxon>
        <taxon>Gammaproteobacteria</taxon>
        <taxon>Pseudomonadales</taxon>
        <taxon>Pseudomonadaceae</taxon>
        <taxon>Pseudomonas</taxon>
    </lineage>
</organism>
<name>A0A1J0EF09_9PSED</name>
<dbReference type="OrthoDB" id="82456at2"/>
<dbReference type="RefSeq" id="WP_071550576.1">
    <property type="nucleotide sequence ID" value="NZ_CP017886.1"/>
</dbReference>
<dbReference type="EMBL" id="CP017886">
    <property type="protein sequence ID" value="APC14575.1"/>
    <property type="molecule type" value="Genomic_DNA"/>
</dbReference>
<reference evidence="3" key="1">
    <citation type="submission" date="2016-10" db="EMBL/GenBank/DDBJ databases">
        <title>Pseudomonas frederiksbergensis ERGS4:02 complete genome.</title>
        <authorList>
            <person name="Kumar R."/>
            <person name="Acharya V."/>
            <person name="Singh D."/>
        </authorList>
    </citation>
    <scope>NUCLEOTIDE SEQUENCE [LARGE SCALE GENOMIC DNA]</scope>
    <source>
        <strain evidence="3">ERGS4:02</strain>
    </source>
</reference>
<evidence type="ECO:0000256" key="1">
    <source>
        <dbReference type="SAM" id="MobiDB-lite"/>
    </source>
</evidence>
<feature type="compositionally biased region" description="Low complexity" evidence="1">
    <location>
        <begin position="146"/>
        <end position="162"/>
    </location>
</feature>
<accession>A0A1J0EF09</accession>
<dbReference type="Proteomes" id="UP000182567">
    <property type="component" value="Chromosome"/>
</dbReference>
<feature type="compositionally biased region" description="Basic and acidic residues" evidence="1">
    <location>
        <begin position="116"/>
        <end position="141"/>
    </location>
</feature>
<gene>
    <name evidence="2" type="ORF">BLL42_02055</name>
</gene>
<evidence type="ECO:0000313" key="3">
    <source>
        <dbReference type="Proteomes" id="UP000182567"/>
    </source>
</evidence>
<feature type="region of interest" description="Disordered" evidence="1">
    <location>
        <begin position="105"/>
        <end position="175"/>
    </location>
</feature>
<evidence type="ECO:0000313" key="2">
    <source>
        <dbReference type="EMBL" id="APC14575.1"/>
    </source>
</evidence>
<proteinExistence type="predicted"/>
<dbReference type="AlphaFoldDB" id="A0A1J0EF09"/>
<sequence length="327" mass="36127">MQYTITVNQPKALEWGLNAQQALLFAFVYECPSWANPIKTDTGIYFALSKSKIVDELPLLTDKPDTAYRLLKALKDSGLIELSSTSSITLIRLTEKAKEWNRKLDGSEKYPTSDALDGRKKIRSTSDKSPSKVGKKSEPGSEKSPTNQGTNNQGTNQETSNQDLQDSGSDKPTRSGGLVLVVDRAEAPRVEIPADMPGPKDQTCKTFKAWANYAMAYRKRYSTWPVWNAKIGGQLGQLVDRLGADVAHHVAAHYLKTGDAAVLRKCHSLNELLANAESYHTQWVTGQRINGTTARQMERTEANLSAAEQAAQLVLAKRQAGERNEYL</sequence>
<dbReference type="GeneID" id="46906989"/>
<protein>
    <submittedName>
        <fullName evidence="2">Phage replication protein</fullName>
    </submittedName>
</protein>